<dbReference type="EMBL" id="BPVZ01000008">
    <property type="protein sequence ID" value="GKU94615.1"/>
    <property type="molecule type" value="Genomic_DNA"/>
</dbReference>
<dbReference type="PANTHER" id="PTHR45642">
    <property type="entry name" value="GDSL ESTERASE/LIPASE EXL3"/>
    <property type="match status" value="1"/>
</dbReference>
<dbReference type="Gene3D" id="3.40.50.1110">
    <property type="entry name" value="SGNH hydrolase"/>
    <property type="match status" value="1"/>
</dbReference>
<dbReference type="AlphaFoldDB" id="A0AAV5IBH2"/>
<dbReference type="InterPro" id="IPR050592">
    <property type="entry name" value="GDSL_lipolytic_enzyme"/>
</dbReference>
<evidence type="ECO:0008006" key="5">
    <source>
        <dbReference type="Google" id="ProtNLM"/>
    </source>
</evidence>
<dbReference type="CDD" id="cd01837">
    <property type="entry name" value="SGNH_plant_lipase_like"/>
    <property type="match status" value="1"/>
</dbReference>
<dbReference type="InterPro" id="IPR001087">
    <property type="entry name" value="GDSL"/>
</dbReference>
<sequence>MNMMFLLHSFSSTNLILLSIFVPVFSGGCTVALAKNATFPAIFVFGDSIVDTGNNNNITTTQAKCNFPPYGRDFEGGKPTGRFSNGKVPSDFAAELYGIKELLPAYLDPTLQPQDLLTGVTFASGGAGYDPLTSKIASVYSMSDQLDFFKEYKEKIKSVLGEEQVASFLSKSLFLAFCGTNDIASTYPLRRAEYDIDSYTDLTVSSASQFFQELYEAGARRVAVLGLPAIGCVPSQRTLAGGLTRSCAGDENHGALLYNSKLSAQTASLKNKLPGLKIAYFDVYNPLMYIIQNPQKYGFEYTNKGCCGTGEIEVSMLCNHLSDGQTCTDASKFVFWDSYHPTEKAYKILTPMILNQHIKELL</sequence>
<protein>
    <recommendedName>
        <fullName evidence="5">GDSL esterase/lipase EXL3</fullName>
    </recommendedName>
</protein>
<dbReference type="GO" id="GO:0005576">
    <property type="term" value="C:extracellular region"/>
    <property type="evidence" value="ECO:0007669"/>
    <property type="project" value="TreeGrafter"/>
</dbReference>
<dbReference type="PANTHER" id="PTHR45642:SF95">
    <property type="entry name" value="GDSL-LIKE LIPASE_ACYLHYDROLASE FAMILY PROTEIN, EXPRESSED"/>
    <property type="match status" value="1"/>
</dbReference>
<organism evidence="3 4">
    <name type="scientific">Rubroshorea leprosula</name>
    <dbReference type="NCBI Taxonomy" id="152421"/>
    <lineage>
        <taxon>Eukaryota</taxon>
        <taxon>Viridiplantae</taxon>
        <taxon>Streptophyta</taxon>
        <taxon>Embryophyta</taxon>
        <taxon>Tracheophyta</taxon>
        <taxon>Spermatophyta</taxon>
        <taxon>Magnoliopsida</taxon>
        <taxon>eudicotyledons</taxon>
        <taxon>Gunneridae</taxon>
        <taxon>Pentapetalae</taxon>
        <taxon>rosids</taxon>
        <taxon>malvids</taxon>
        <taxon>Malvales</taxon>
        <taxon>Dipterocarpaceae</taxon>
        <taxon>Rubroshorea</taxon>
    </lineage>
</organism>
<proteinExistence type="inferred from homology"/>
<dbReference type="GO" id="GO:0016298">
    <property type="term" value="F:lipase activity"/>
    <property type="evidence" value="ECO:0007669"/>
    <property type="project" value="InterPro"/>
</dbReference>
<dbReference type="InterPro" id="IPR036514">
    <property type="entry name" value="SGNH_hydro_sf"/>
</dbReference>
<dbReference type="InterPro" id="IPR008265">
    <property type="entry name" value="Lipase_GDSL_AS"/>
</dbReference>
<evidence type="ECO:0000256" key="1">
    <source>
        <dbReference type="ARBA" id="ARBA00008668"/>
    </source>
</evidence>
<comment type="similarity">
    <text evidence="1">Belongs to the 'GDSL' lipolytic enzyme family.</text>
</comment>
<dbReference type="GO" id="GO:0006629">
    <property type="term" value="P:lipid metabolic process"/>
    <property type="evidence" value="ECO:0007669"/>
    <property type="project" value="InterPro"/>
</dbReference>
<gene>
    <name evidence="3" type="ORF">SLEP1_g8079</name>
</gene>
<evidence type="ECO:0000256" key="2">
    <source>
        <dbReference type="SAM" id="SignalP"/>
    </source>
</evidence>
<dbReference type="InterPro" id="IPR035669">
    <property type="entry name" value="SGNH_plant_lipase-like"/>
</dbReference>
<name>A0AAV5IBH2_9ROSI</name>
<comment type="caution">
    <text evidence="3">The sequence shown here is derived from an EMBL/GenBank/DDBJ whole genome shotgun (WGS) entry which is preliminary data.</text>
</comment>
<accession>A0AAV5IBH2</accession>
<keyword evidence="4" id="KW-1185">Reference proteome</keyword>
<dbReference type="FunFam" id="3.40.50.1110:FF:000003">
    <property type="entry name" value="GDSL esterase/lipase APG"/>
    <property type="match status" value="1"/>
</dbReference>
<dbReference type="Pfam" id="PF00657">
    <property type="entry name" value="Lipase_GDSL"/>
    <property type="match status" value="1"/>
</dbReference>
<dbReference type="PROSITE" id="PS01098">
    <property type="entry name" value="LIPASE_GDSL_SER"/>
    <property type="match status" value="1"/>
</dbReference>
<evidence type="ECO:0000313" key="3">
    <source>
        <dbReference type="EMBL" id="GKU94615.1"/>
    </source>
</evidence>
<evidence type="ECO:0000313" key="4">
    <source>
        <dbReference type="Proteomes" id="UP001054252"/>
    </source>
</evidence>
<reference evidence="3 4" key="1">
    <citation type="journal article" date="2021" name="Commun. Biol.">
        <title>The genome of Shorea leprosula (Dipterocarpaceae) highlights the ecological relevance of drought in aseasonal tropical rainforests.</title>
        <authorList>
            <person name="Ng K.K.S."/>
            <person name="Kobayashi M.J."/>
            <person name="Fawcett J.A."/>
            <person name="Hatakeyama M."/>
            <person name="Paape T."/>
            <person name="Ng C.H."/>
            <person name="Ang C.C."/>
            <person name="Tnah L.H."/>
            <person name="Lee C.T."/>
            <person name="Nishiyama T."/>
            <person name="Sese J."/>
            <person name="O'Brien M.J."/>
            <person name="Copetti D."/>
            <person name="Mohd Noor M.I."/>
            <person name="Ong R.C."/>
            <person name="Putra M."/>
            <person name="Sireger I.Z."/>
            <person name="Indrioko S."/>
            <person name="Kosugi Y."/>
            <person name="Izuno A."/>
            <person name="Isagi Y."/>
            <person name="Lee S.L."/>
            <person name="Shimizu K.K."/>
        </authorList>
    </citation>
    <scope>NUCLEOTIDE SEQUENCE [LARGE SCALE GENOMIC DNA]</scope>
    <source>
        <strain evidence="3">214</strain>
    </source>
</reference>
<feature type="chain" id="PRO_5043730609" description="GDSL esterase/lipase EXL3" evidence="2">
    <location>
        <begin position="27"/>
        <end position="362"/>
    </location>
</feature>
<dbReference type="SUPFAM" id="SSF52266">
    <property type="entry name" value="SGNH hydrolase"/>
    <property type="match status" value="1"/>
</dbReference>
<keyword evidence="2" id="KW-0732">Signal</keyword>
<dbReference type="Proteomes" id="UP001054252">
    <property type="component" value="Unassembled WGS sequence"/>
</dbReference>
<feature type="signal peptide" evidence="2">
    <location>
        <begin position="1"/>
        <end position="26"/>
    </location>
</feature>